<protein>
    <submittedName>
        <fullName evidence="3">Uncharacterized protein</fullName>
    </submittedName>
</protein>
<dbReference type="PROSITE" id="PS51791">
    <property type="entry name" value="HSAC2"/>
    <property type="match status" value="1"/>
</dbReference>
<dbReference type="AlphaFoldDB" id="A0A1B0CYD9"/>
<dbReference type="PANTHER" id="PTHR31108">
    <property type="entry name" value="TUMOR PROTEIN P63-REGULATED GENE 1-LIKE PROTEIN"/>
    <property type="match status" value="1"/>
</dbReference>
<accession>A0A1B0CYD9</accession>
<dbReference type="InterPro" id="IPR040242">
    <property type="entry name" value="TPRG1-like"/>
</dbReference>
<sequence>MYRSQEVHSAEPSAVDSVEDTYEFRGATLTISNNDDSRGASANPAASQPAVLTGTDTTSPTNPPQHLHGSTAREAPRAVVTAESVRPKIGSPRHFFCFRKGLFEQAIKDITEILLKPTYDSDILGSCLLTEISHWDHERERIVILTTKALYVIKYDFIALRILKKEKILLNKIDTIIHGKLTYPTASFVPERNEMGIRVMWNKGQPLPAATSWNPFAQDIPWKTFTNHPIHGYHDQYNSLPSIRDEIEATRLTYSVEHLHQNLLQLINNPQPNIESANVNYNCKLEEAPILLENYLGLGAVFHNKNNLGFFKVRGKFSF</sequence>
<evidence type="ECO:0000313" key="3">
    <source>
        <dbReference type="EnsemblMetazoa" id="PPAI000013-PA"/>
    </source>
</evidence>
<dbReference type="EnsemblMetazoa" id="PPAI000013-RA">
    <property type="protein sequence ID" value="PPAI000013-PA"/>
    <property type="gene ID" value="PPAI000013"/>
</dbReference>
<dbReference type="GO" id="GO:0005737">
    <property type="term" value="C:cytoplasm"/>
    <property type="evidence" value="ECO:0007669"/>
    <property type="project" value="TreeGrafter"/>
</dbReference>
<reference evidence="3" key="1">
    <citation type="submission" date="2022-08" db="UniProtKB">
        <authorList>
            <consortium name="EnsemblMetazoa"/>
        </authorList>
    </citation>
    <scope>IDENTIFICATION</scope>
    <source>
        <strain evidence="3">Israel</strain>
    </source>
</reference>
<evidence type="ECO:0000256" key="2">
    <source>
        <dbReference type="SAM" id="MobiDB-lite"/>
    </source>
</evidence>
<dbReference type="Proteomes" id="UP000092462">
    <property type="component" value="Unassembled WGS sequence"/>
</dbReference>
<proteinExistence type="inferred from homology"/>
<name>A0A1B0CYD9_PHLPP</name>
<evidence type="ECO:0000256" key="1">
    <source>
        <dbReference type="ARBA" id="ARBA00009163"/>
    </source>
</evidence>
<feature type="region of interest" description="Disordered" evidence="2">
    <location>
        <begin position="32"/>
        <end position="76"/>
    </location>
</feature>
<comment type="similarity">
    <text evidence="1">Belongs to the TPRG1 family.</text>
</comment>
<dbReference type="InterPro" id="IPR022158">
    <property type="entry name" value="Inositol_phosphatase"/>
</dbReference>
<dbReference type="PANTHER" id="PTHR31108:SF1">
    <property type="entry name" value="HSAC2 DOMAIN-CONTAINING PROTEIN"/>
    <property type="match status" value="1"/>
</dbReference>
<dbReference type="EMBL" id="AJVK01000036">
    <property type="status" value="NOT_ANNOTATED_CDS"/>
    <property type="molecule type" value="Genomic_DNA"/>
</dbReference>
<evidence type="ECO:0000313" key="4">
    <source>
        <dbReference type="Proteomes" id="UP000092462"/>
    </source>
</evidence>
<dbReference type="VEuPathDB" id="VectorBase:PPAI000013"/>
<organism evidence="3 4">
    <name type="scientific">Phlebotomus papatasi</name>
    <name type="common">Sandfly</name>
    <dbReference type="NCBI Taxonomy" id="29031"/>
    <lineage>
        <taxon>Eukaryota</taxon>
        <taxon>Metazoa</taxon>
        <taxon>Ecdysozoa</taxon>
        <taxon>Arthropoda</taxon>
        <taxon>Hexapoda</taxon>
        <taxon>Insecta</taxon>
        <taxon>Pterygota</taxon>
        <taxon>Neoptera</taxon>
        <taxon>Endopterygota</taxon>
        <taxon>Diptera</taxon>
        <taxon>Nematocera</taxon>
        <taxon>Psychodoidea</taxon>
        <taxon>Psychodidae</taxon>
        <taxon>Phlebotomus</taxon>
        <taxon>Phlebotomus</taxon>
    </lineage>
</organism>
<dbReference type="VEuPathDB" id="VectorBase:PPAPM1_005813"/>
<keyword evidence="4" id="KW-1185">Reference proteome</keyword>
<dbReference type="InterPro" id="IPR034753">
    <property type="entry name" value="hSac2"/>
</dbReference>
<dbReference type="Pfam" id="PF12456">
    <property type="entry name" value="hSac2"/>
    <property type="match status" value="1"/>
</dbReference>